<dbReference type="PROSITE" id="PS01304">
    <property type="entry name" value="UBIH"/>
    <property type="match status" value="1"/>
</dbReference>
<keyword evidence="3" id="KW-1185">Reference proteome</keyword>
<dbReference type="AlphaFoldDB" id="A0A927IMX6"/>
<dbReference type="InterPro" id="IPR036188">
    <property type="entry name" value="FAD/NAD-bd_sf"/>
</dbReference>
<feature type="domain" description="FAD-binding" evidence="1">
    <location>
        <begin position="127"/>
        <end position="335"/>
    </location>
</feature>
<keyword evidence="2" id="KW-0560">Oxidoreductase</keyword>
<accession>A0A927IMX6</accession>
<dbReference type="EMBL" id="JACYFT010000003">
    <property type="protein sequence ID" value="MBD8051472.1"/>
    <property type="molecule type" value="Genomic_DNA"/>
</dbReference>
<dbReference type="GO" id="GO:0071949">
    <property type="term" value="F:FAD binding"/>
    <property type="evidence" value="ECO:0007669"/>
    <property type="project" value="InterPro"/>
</dbReference>
<dbReference type="Gene3D" id="3.30.9.10">
    <property type="entry name" value="D-Amino Acid Oxidase, subunit A, domain 2"/>
    <property type="match status" value="1"/>
</dbReference>
<dbReference type="InterPro" id="IPR002938">
    <property type="entry name" value="FAD-bd"/>
</dbReference>
<dbReference type="PANTHER" id="PTHR43876:SF7">
    <property type="entry name" value="UBIQUINONE BIOSYNTHESIS MONOOXYGENASE COQ6, MITOCHONDRIAL"/>
    <property type="match status" value="1"/>
</dbReference>
<dbReference type="SUPFAM" id="SSF51905">
    <property type="entry name" value="FAD/NAD(P)-binding domain"/>
    <property type="match status" value="1"/>
</dbReference>
<proteinExistence type="predicted"/>
<dbReference type="InterPro" id="IPR018168">
    <property type="entry name" value="Ubi_Hdrlase_CS"/>
</dbReference>
<organism evidence="2 3">
    <name type="scientific">Limnohabitans radicicola</name>
    <dbReference type="NCBI Taxonomy" id="2771427"/>
    <lineage>
        <taxon>Bacteria</taxon>
        <taxon>Pseudomonadati</taxon>
        <taxon>Pseudomonadota</taxon>
        <taxon>Betaproteobacteria</taxon>
        <taxon>Burkholderiales</taxon>
        <taxon>Comamonadaceae</taxon>
        <taxon>Limnohabitans</taxon>
    </lineage>
</organism>
<evidence type="ECO:0000313" key="3">
    <source>
        <dbReference type="Proteomes" id="UP000647424"/>
    </source>
</evidence>
<evidence type="ECO:0000259" key="1">
    <source>
        <dbReference type="Pfam" id="PF01494"/>
    </source>
</evidence>
<protein>
    <submittedName>
        <fullName evidence="2">FAD-dependent monooxygenase</fullName>
    </submittedName>
</protein>
<dbReference type="Pfam" id="PF01494">
    <property type="entry name" value="FAD_binding_3"/>
    <property type="match status" value="1"/>
</dbReference>
<dbReference type="Gene3D" id="3.50.50.60">
    <property type="entry name" value="FAD/NAD(P)-binding domain"/>
    <property type="match status" value="2"/>
</dbReference>
<dbReference type="InterPro" id="IPR051205">
    <property type="entry name" value="UbiH/COQ6_monooxygenase"/>
</dbReference>
<gene>
    <name evidence="2" type="ORF">IC609_13065</name>
</gene>
<dbReference type="PANTHER" id="PTHR43876">
    <property type="entry name" value="UBIQUINONE BIOSYNTHESIS MONOOXYGENASE COQ6, MITOCHONDRIAL"/>
    <property type="match status" value="1"/>
</dbReference>
<keyword evidence="2" id="KW-0503">Monooxygenase</keyword>
<sequence length="397" mass="42972">MSHPPDICIRGAGIVGRSLALLLAREHWRVALVDVPKTSTAPDVRAYSLNGAAQSLLQSLRCWPDSPAVTPVHQMQVWGDDGGQLTFNARDQGAGELNWMVDVPVLEARLAAAVQFQPLIEVVSAPVPAPLTVVCEGRASQTRAELGIGFDITHYEQHAVATRLQCEQPHGGVARQWFRFGETPGLSQAQAEILALLPLGGEGGHEVALVWSTHPARAQALMALNAEDFSHELATACGLALGRMTLTSERAVWPLQLARAERWIGPMPGTSAQSFALAGDAAHAMHPLAGQGLNVGLADAAELAKVIRTKEFWRPLHDLKLLRRYERARQADVQAMGLVTDTLQRLFAQQGPVWQQLRNRGLSGFDRSGPLKRWMTRQAMGSAAPATHTPLTEKATS</sequence>
<dbReference type="PRINTS" id="PR00420">
    <property type="entry name" value="RNGMNOXGNASE"/>
</dbReference>
<dbReference type="RefSeq" id="WP_191819960.1">
    <property type="nucleotide sequence ID" value="NZ_JACYFT010000003.1"/>
</dbReference>
<comment type="caution">
    <text evidence="2">The sequence shown here is derived from an EMBL/GenBank/DDBJ whole genome shotgun (WGS) entry which is preliminary data.</text>
</comment>
<evidence type="ECO:0000313" key="2">
    <source>
        <dbReference type="EMBL" id="MBD8051472.1"/>
    </source>
</evidence>
<reference evidence="2" key="1">
    <citation type="submission" date="2020-09" db="EMBL/GenBank/DDBJ databases">
        <title>Genome seq and assembly of Limnohabitants sp.</title>
        <authorList>
            <person name="Chhetri G."/>
        </authorList>
    </citation>
    <scope>NUCLEOTIDE SEQUENCE</scope>
    <source>
        <strain evidence="2">JUR4</strain>
    </source>
</reference>
<name>A0A927IMX6_9BURK</name>
<dbReference type="Proteomes" id="UP000647424">
    <property type="component" value="Unassembled WGS sequence"/>
</dbReference>
<dbReference type="GO" id="GO:0004497">
    <property type="term" value="F:monooxygenase activity"/>
    <property type="evidence" value="ECO:0007669"/>
    <property type="project" value="UniProtKB-KW"/>
</dbReference>